<feature type="compositionally biased region" description="Low complexity" evidence="1">
    <location>
        <begin position="263"/>
        <end position="275"/>
    </location>
</feature>
<feature type="compositionally biased region" description="Basic and acidic residues" evidence="1">
    <location>
        <begin position="398"/>
        <end position="408"/>
    </location>
</feature>
<feature type="compositionally biased region" description="Acidic residues" evidence="1">
    <location>
        <begin position="46"/>
        <end position="60"/>
    </location>
</feature>
<evidence type="ECO:0008006" key="4">
    <source>
        <dbReference type="Google" id="ProtNLM"/>
    </source>
</evidence>
<dbReference type="AlphaFoldDB" id="A0A0F2M1U4"/>
<dbReference type="Proteomes" id="UP000033710">
    <property type="component" value="Unassembled WGS sequence"/>
</dbReference>
<dbReference type="EMBL" id="AXCR01000010">
    <property type="protein sequence ID" value="KJR83059.1"/>
    <property type="molecule type" value="Genomic_DNA"/>
</dbReference>
<feature type="compositionally biased region" description="Basic residues" evidence="1">
    <location>
        <begin position="656"/>
        <end position="667"/>
    </location>
</feature>
<dbReference type="Pfam" id="PF10384">
    <property type="entry name" value="Scm3"/>
    <property type="match status" value="1"/>
</dbReference>
<dbReference type="InterPro" id="IPR018465">
    <property type="entry name" value="Scm3/HJURP"/>
</dbReference>
<feature type="compositionally biased region" description="Low complexity" evidence="1">
    <location>
        <begin position="632"/>
        <end position="653"/>
    </location>
</feature>
<dbReference type="VEuPathDB" id="FungiDB:SPSK_04013"/>
<feature type="compositionally biased region" description="Low complexity" evidence="1">
    <location>
        <begin position="491"/>
        <end position="503"/>
    </location>
</feature>
<gene>
    <name evidence="2" type="ORF">SPSK_04013</name>
</gene>
<dbReference type="GO" id="GO:0005634">
    <property type="term" value="C:nucleus"/>
    <property type="evidence" value="ECO:0007669"/>
    <property type="project" value="InterPro"/>
</dbReference>
<feature type="region of interest" description="Disordered" evidence="1">
    <location>
        <begin position="550"/>
        <end position="814"/>
    </location>
</feature>
<dbReference type="KEGG" id="ssck:SPSK_04013"/>
<feature type="compositionally biased region" description="Polar residues" evidence="1">
    <location>
        <begin position="672"/>
        <end position="681"/>
    </location>
</feature>
<feature type="compositionally biased region" description="Acidic residues" evidence="1">
    <location>
        <begin position="565"/>
        <end position="585"/>
    </location>
</feature>
<evidence type="ECO:0000313" key="3">
    <source>
        <dbReference type="Proteomes" id="UP000033710"/>
    </source>
</evidence>
<proteinExistence type="predicted"/>
<reference evidence="2 3" key="1">
    <citation type="journal article" date="2014" name="BMC Genomics">
        <title>Comparative genomics of the major fungal agents of human and animal Sporotrichosis: Sporothrix schenckii and Sporothrix brasiliensis.</title>
        <authorList>
            <person name="Teixeira M.M."/>
            <person name="de Almeida L.G."/>
            <person name="Kubitschek-Barreira P."/>
            <person name="Alves F.L."/>
            <person name="Kioshima E.S."/>
            <person name="Abadio A.K."/>
            <person name="Fernandes L."/>
            <person name="Derengowski L.S."/>
            <person name="Ferreira K.S."/>
            <person name="Souza R.C."/>
            <person name="Ruiz J.C."/>
            <person name="de Andrade N.C."/>
            <person name="Paes H.C."/>
            <person name="Nicola A.M."/>
            <person name="Albuquerque P."/>
            <person name="Gerber A.L."/>
            <person name="Martins V.P."/>
            <person name="Peconick L.D."/>
            <person name="Neto A.V."/>
            <person name="Chaucanez C.B."/>
            <person name="Silva P.A."/>
            <person name="Cunha O.L."/>
            <person name="de Oliveira F.F."/>
            <person name="dos Santos T.C."/>
            <person name="Barros A.L."/>
            <person name="Soares M.A."/>
            <person name="de Oliveira L.M."/>
            <person name="Marini M.M."/>
            <person name="Villalobos-Duno H."/>
            <person name="Cunha M.M."/>
            <person name="de Hoog S."/>
            <person name="da Silveira J.F."/>
            <person name="Henrissat B."/>
            <person name="Nino-Vega G.A."/>
            <person name="Cisalpino P.S."/>
            <person name="Mora-Montes H.M."/>
            <person name="Almeida S.R."/>
            <person name="Stajich J.E."/>
            <person name="Lopes-Bezerra L.M."/>
            <person name="Vasconcelos A.T."/>
            <person name="Felipe M.S."/>
        </authorList>
    </citation>
    <scope>NUCLEOTIDE SEQUENCE [LARGE SCALE GENOMIC DNA]</scope>
    <source>
        <strain evidence="2 3">1099-18</strain>
    </source>
</reference>
<dbReference type="PANTHER" id="PTHR15992">
    <property type="entry name" value="HOLLIDAY JUNCTION RECOGNITION PROTEIN"/>
    <property type="match status" value="1"/>
</dbReference>
<feature type="compositionally biased region" description="Basic residues" evidence="1">
    <location>
        <begin position="280"/>
        <end position="289"/>
    </location>
</feature>
<feature type="compositionally biased region" description="Polar residues" evidence="1">
    <location>
        <begin position="727"/>
        <end position="741"/>
    </location>
</feature>
<organism evidence="2 3">
    <name type="scientific">Sporothrix schenckii 1099-18</name>
    <dbReference type="NCBI Taxonomy" id="1397361"/>
    <lineage>
        <taxon>Eukaryota</taxon>
        <taxon>Fungi</taxon>
        <taxon>Dikarya</taxon>
        <taxon>Ascomycota</taxon>
        <taxon>Pezizomycotina</taxon>
        <taxon>Sordariomycetes</taxon>
        <taxon>Sordariomycetidae</taxon>
        <taxon>Ophiostomatales</taxon>
        <taxon>Ophiostomataceae</taxon>
        <taxon>Sporothrix</taxon>
    </lineage>
</organism>
<dbReference type="RefSeq" id="XP_016585735.1">
    <property type="nucleotide sequence ID" value="XM_016730827.1"/>
</dbReference>
<accession>A0A0F2M1U4</accession>
<feature type="compositionally biased region" description="Low complexity" evidence="1">
    <location>
        <begin position="786"/>
        <end position="801"/>
    </location>
</feature>
<sequence length="828" mass="88476">MEPPAKRVKVGRPPRDAPTENKVNSDVNSTVNSKNRMHSKPKKAEDNDDDDDEIAMDPEDYAMKVDPEYRLDRNRAVADHKLKSAFELLFEKYSQDFGDTGDEINFYTDEIEIDNGHIASLPVEHPSTQGDSHDSDEDSSKNGPADRPPELSAAAKAASSRLVASLLPSRFGPGGTVVMGGNGPAAHGSAPGEVDPTWAAPDLPDAAFGGPEGRFTNVPPPPPPRAMYAAPQRSVFTKALPTSYGEGDDDDLILDSAKPVLESSSSATPRSARATEGQLTRKRQKRTSRKPSMSDEPKELSGAAATVGQNNQEDASPKRPWKRGRRSLQQATSTAERASVPDSTSPPPPLSDVQSSSPVARALGETEQPNRQSSATLPTPPHENGVSKDRLVVNSTESKPKETFRRNTLDPAFVFSDEEDFGLKRRKRTQPEPTVASRLATEPQEAVQIVGNKPIQKFSAVDESENNAPLEAPDVENREKRRPGRPRKGDVVAAASVGADSTTEVAETTHLDAAHRRDAQSLSIIIMETGVQPSADFAAASTTAPITAARAEDVDTAAEVAAPVEIDDEPESASEYTPESEPDPDPDPRPGFEDTVEVNAAALSPPPGTESGESPRKRKRRRQTEDSPLMPSSQKSSKASSLKSSQKSASSAQPKTHPHRGRGRPRSRGIPDSQSLGSSAIISLVSDGSADEADVDATAEASPRPFVPRNGGRQPVSSLSASRGSSVQTTPTTNRKQPTPSSRRHMTTPSRHQSHTKKAGAAIWLTPTASRPLALSPLARRQHQTGAVGPGSAASSPGGSPIRTPGGTLRRCGKDGFRCEREFCFRCT</sequence>
<dbReference type="InterPro" id="IPR009072">
    <property type="entry name" value="Histone-fold"/>
</dbReference>
<protein>
    <recommendedName>
        <fullName evidence="4">Centromere protein Scm3</fullName>
    </recommendedName>
</protein>
<dbReference type="PANTHER" id="PTHR15992:SF5">
    <property type="entry name" value="HOLLIDAY JUNCTION RECOGNITION PROTEIN"/>
    <property type="match status" value="1"/>
</dbReference>
<evidence type="ECO:0000313" key="2">
    <source>
        <dbReference type="EMBL" id="KJR83059.1"/>
    </source>
</evidence>
<feature type="compositionally biased region" description="Low complexity" evidence="1">
    <location>
        <begin position="717"/>
        <end position="726"/>
    </location>
</feature>
<feature type="region of interest" description="Disordered" evidence="1">
    <location>
        <begin position="1"/>
        <end position="61"/>
    </location>
</feature>
<dbReference type="GeneID" id="27666104"/>
<feature type="compositionally biased region" description="Basic residues" evidence="1">
    <location>
        <begin position="742"/>
        <end position="758"/>
    </location>
</feature>
<name>A0A0F2M1U4_SPOSC</name>
<feature type="compositionally biased region" description="Polar residues" evidence="1">
    <location>
        <begin position="367"/>
        <end position="377"/>
    </location>
</feature>
<feature type="compositionally biased region" description="Basic and acidic residues" evidence="1">
    <location>
        <begin position="507"/>
        <end position="517"/>
    </location>
</feature>
<feature type="compositionally biased region" description="Polar residues" evidence="1">
    <location>
        <begin position="327"/>
        <end position="336"/>
    </location>
</feature>
<feature type="region of interest" description="Disordered" evidence="1">
    <location>
        <begin position="173"/>
        <end position="441"/>
    </location>
</feature>
<dbReference type="GO" id="GO:0046982">
    <property type="term" value="F:protein heterodimerization activity"/>
    <property type="evidence" value="ECO:0007669"/>
    <property type="project" value="InterPro"/>
</dbReference>
<feature type="region of interest" description="Disordered" evidence="1">
    <location>
        <begin position="458"/>
        <end position="517"/>
    </location>
</feature>
<evidence type="ECO:0000256" key="1">
    <source>
        <dbReference type="SAM" id="MobiDB-lite"/>
    </source>
</evidence>
<feature type="compositionally biased region" description="Gly residues" evidence="1">
    <location>
        <begin position="173"/>
        <end position="183"/>
    </location>
</feature>
<dbReference type="OrthoDB" id="2420608at2759"/>
<dbReference type="GO" id="GO:0042393">
    <property type="term" value="F:histone binding"/>
    <property type="evidence" value="ECO:0007669"/>
    <property type="project" value="InterPro"/>
</dbReference>
<feature type="compositionally biased region" description="Polar residues" evidence="1">
    <location>
        <begin position="21"/>
        <end position="34"/>
    </location>
</feature>
<feature type="compositionally biased region" description="Basic residues" evidence="1">
    <location>
        <begin position="1"/>
        <end position="12"/>
    </location>
</feature>
<reference evidence="2 3" key="2">
    <citation type="journal article" date="2015" name="Eukaryot. Cell">
        <title>Asexual propagation of a virulent clone complex in a human and feline outbreak of sporotrichosis.</title>
        <authorList>
            <person name="Teixeira Mde M."/>
            <person name="Rodrigues A.M."/>
            <person name="Tsui C.K."/>
            <person name="de Almeida L.G."/>
            <person name="Van Diepeningen A.D."/>
            <person name="van den Ende B.G."/>
            <person name="Fernandes G.F."/>
            <person name="Kano R."/>
            <person name="Hamelin R.C."/>
            <person name="Lopes-Bezerra L.M."/>
            <person name="Vasconcelos A.T."/>
            <person name="de Hoog S."/>
            <person name="de Camargo Z.P."/>
            <person name="Felipe M.S."/>
        </authorList>
    </citation>
    <scope>NUCLEOTIDE SEQUENCE [LARGE SCALE GENOMIC DNA]</scope>
    <source>
        <strain evidence="2 3">1099-18</strain>
    </source>
</reference>
<dbReference type="Gene3D" id="1.10.20.10">
    <property type="entry name" value="Histone, subunit A"/>
    <property type="match status" value="1"/>
</dbReference>
<comment type="caution">
    <text evidence="2">The sequence shown here is derived from an EMBL/GenBank/DDBJ whole genome shotgun (WGS) entry which is preliminary data.</text>
</comment>
<feature type="region of interest" description="Disordered" evidence="1">
    <location>
        <begin position="117"/>
        <end position="158"/>
    </location>
</feature>